<evidence type="ECO:0000313" key="2">
    <source>
        <dbReference type="Proteomes" id="UP000008461"/>
    </source>
</evidence>
<evidence type="ECO:0000313" key="1">
    <source>
        <dbReference type="EMBL" id="AEE51828.1"/>
    </source>
</evidence>
<protein>
    <submittedName>
        <fullName evidence="1">Membrane protein</fullName>
    </submittedName>
</protein>
<dbReference type="AlphaFoldDB" id="F4L4F9"/>
<dbReference type="KEGG" id="hhy:Halhy_3980"/>
<accession>F4L4F9</accession>
<organism evidence="1 2">
    <name type="scientific">Haliscomenobacter hydrossis (strain ATCC 27775 / DSM 1100 / LMG 10767 / O)</name>
    <dbReference type="NCBI Taxonomy" id="760192"/>
    <lineage>
        <taxon>Bacteria</taxon>
        <taxon>Pseudomonadati</taxon>
        <taxon>Bacteroidota</taxon>
        <taxon>Saprospiria</taxon>
        <taxon>Saprospirales</taxon>
        <taxon>Haliscomenobacteraceae</taxon>
        <taxon>Haliscomenobacter</taxon>
    </lineage>
</organism>
<dbReference type="InterPro" id="IPR019861">
    <property type="entry name" value="PorP/SprF_Bacteroidetes"/>
</dbReference>
<dbReference type="NCBIfam" id="TIGR03519">
    <property type="entry name" value="T9SS_PorP_fam"/>
    <property type="match status" value="1"/>
</dbReference>
<reference key="2">
    <citation type="submission" date="2011-04" db="EMBL/GenBank/DDBJ databases">
        <title>Complete sequence of chromosome of Haliscomenobacter hydrossis DSM 1100.</title>
        <authorList>
            <consortium name="US DOE Joint Genome Institute (JGI-PGF)"/>
            <person name="Lucas S."/>
            <person name="Han J."/>
            <person name="Lapidus A."/>
            <person name="Bruce D."/>
            <person name="Goodwin L."/>
            <person name="Pitluck S."/>
            <person name="Peters L."/>
            <person name="Kyrpides N."/>
            <person name="Mavromatis K."/>
            <person name="Ivanova N."/>
            <person name="Ovchinnikova G."/>
            <person name="Pagani I."/>
            <person name="Daligault H."/>
            <person name="Detter J.C."/>
            <person name="Han C."/>
            <person name="Land M."/>
            <person name="Hauser L."/>
            <person name="Markowitz V."/>
            <person name="Cheng J.-F."/>
            <person name="Hugenholtz P."/>
            <person name="Woyke T."/>
            <person name="Wu D."/>
            <person name="Verbarg S."/>
            <person name="Frueling A."/>
            <person name="Brambilla E."/>
            <person name="Klenk H.-P."/>
            <person name="Eisen J.A."/>
        </authorList>
    </citation>
    <scope>NUCLEOTIDE SEQUENCE</scope>
    <source>
        <strain>DSM 1100</strain>
    </source>
</reference>
<dbReference type="Proteomes" id="UP000008461">
    <property type="component" value="Chromosome"/>
</dbReference>
<dbReference type="STRING" id="760192.Halhy_3980"/>
<sequence length="320" mass="35969">MLRIYLGSLFLVFLWPLTAQQLPYFTQFRQHQPLLNPASVSSDFFLYEYNVSLSSSYRMQWISHPETPRTVQVNGEFISDFGGAFELVSGISVMQDRTGPFGLSGIHGRIGSIFTNDPYFGGLSVGLSVGMVNYRVNSNRIIWKDLGDPLSPDIDFAVTQPDVGVGVFYYRRMEDALDGDNIYLGLSAPQLLHGNSLVQVGEDFIPLRRVTHYYATAGWYHFFNQEAFLETSAWAKYTPGAPFNLDIYGRFQPARPLWFGAGFGINGLAHLELGFNVPGLLFEDANLKIGYGFDYNISAFDLPLGASHELHVTIMFDTYR</sequence>
<reference evidence="1 2" key="1">
    <citation type="journal article" date="2011" name="Stand. Genomic Sci.">
        <title>Complete genome sequence of Haliscomenobacter hydrossis type strain (O).</title>
        <authorList>
            <consortium name="US DOE Joint Genome Institute (JGI-PGF)"/>
            <person name="Daligault H."/>
            <person name="Lapidus A."/>
            <person name="Zeytun A."/>
            <person name="Nolan M."/>
            <person name="Lucas S."/>
            <person name="Del Rio T.G."/>
            <person name="Tice H."/>
            <person name="Cheng J.F."/>
            <person name="Tapia R."/>
            <person name="Han C."/>
            <person name="Goodwin L."/>
            <person name="Pitluck S."/>
            <person name="Liolios K."/>
            <person name="Pagani I."/>
            <person name="Ivanova N."/>
            <person name="Huntemann M."/>
            <person name="Mavromatis K."/>
            <person name="Mikhailova N."/>
            <person name="Pati A."/>
            <person name="Chen A."/>
            <person name="Palaniappan K."/>
            <person name="Land M."/>
            <person name="Hauser L."/>
            <person name="Brambilla E.M."/>
            <person name="Rohde M."/>
            <person name="Verbarg S."/>
            <person name="Goker M."/>
            <person name="Bristow J."/>
            <person name="Eisen J.A."/>
            <person name="Markowitz V."/>
            <person name="Hugenholtz P."/>
            <person name="Kyrpides N.C."/>
            <person name="Klenk H.P."/>
            <person name="Woyke T."/>
        </authorList>
    </citation>
    <scope>NUCLEOTIDE SEQUENCE [LARGE SCALE GENOMIC DNA]</scope>
    <source>
        <strain evidence="2">ATCC 27775 / DSM 1100 / LMG 10767 / O</strain>
    </source>
</reference>
<keyword evidence="2" id="KW-1185">Reference proteome</keyword>
<proteinExistence type="predicted"/>
<dbReference type="RefSeq" id="WP_013766366.1">
    <property type="nucleotide sequence ID" value="NC_015510.1"/>
</dbReference>
<dbReference type="Pfam" id="PF11751">
    <property type="entry name" value="PorP_SprF"/>
    <property type="match status" value="1"/>
</dbReference>
<dbReference type="OrthoDB" id="1114455at2"/>
<gene>
    <name evidence="1" type="ordered locus">Halhy_3980</name>
</gene>
<dbReference type="eggNOG" id="COG3064">
    <property type="taxonomic scope" value="Bacteria"/>
</dbReference>
<name>F4L4F9_HALH1</name>
<dbReference type="EMBL" id="CP002691">
    <property type="protein sequence ID" value="AEE51828.1"/>
    <property type="molecule type" value="Genomic_DNA"/>
</dbReference>
<dbReference type="HOGENOM" id="CLU_859876_0_0_10"/>